<evidence type="ECO:0000313" key="2">
    <source>
        <dbReference type="EMBL" id="EER36768.1"/>
    </source>
</evidence>
<dbReference type="EMBL" id="GG692438">
    <property type="protein sequence ID" value="EER36768.1"/>
    <property type="molecule type" value="Genomic_DNA"/>
</dbReference>
<feature type="compositionally biased region" description="Basic residues" evidence="1">
    <location>
        <begin position="172"/>
        <end position="183"/>
    </location>
</feature>
<name>C6HSL8_AJECH</name>
<accession>C6HSL8</accession>
<sequence length="183" mass="20383">MLSESSIQLAIEDLNHKKLLISPKLLRGTKSTVKHWHAAKGIQSKAASNEVLVLEKEVLQVQNNALTTTLQAEKQHQKCSKPLGLFDRKHPGEAQLFSPNKVAAARVRAVEQEAERTYKAAQIQEIQLQKAIQRDQKAQEVAECKALRLEARKRSQDEAEAAAAAAAVQQPPKRRRTVKSSKK</sequence>
<feature type="region of interest" description="Disordered" evidence="1">
    <location>
        <begin position="153"/>
        <end position="183"/>
    </location>
</feature>
<evidence type="ECO:0000313" key="3">
    <source>
        <dbReference type="Proteomes" id="UP000002624"/>
    </source>
</evidence>
<dbReference type="AlphaFoldDB" id="C6HSL8"/>
<reference evidence="3" key="1">
    <citation type="submission" date="2009-05" db="EMBL/GenBank/DDBJ databases">
        <title>The genome sequence of Ajellomyces capsulatus strain H143.</title>
        <authorList>
            <person name="Champion M."/>
            <person name="Cuomo C.A."/>
            <person name="Ma L.-J."/>
            <person name="Henn M.R."/>
            <person name="Sil A."/>
            <person name="Goldman B."/>
            <person name="Young S.K."/>
            <person name="Kodira C.D."/>
            <person name="Zeng Q."/>
            <person name="Koehrsen M."/>
            <person name="Alvarado L."/>
            <person name="Berlin A.M."/>
            <person name="Borenstein D."/>
            <person name="Chen Z."/>
            <person name="Engels R."/>
            <person name="Freedman E."/>
            <person name="Gellesch M."/>
            <person name="Goldberg J."/>
            <person name="Griggs A."/>
            <person name="Gujja S."/>
            <person name="Heiman D.I."/>
            <person name="Hepburn T.A."/>
            <person name="Howarth C."/>
            <person name="Jen D."/>
            <person name="Larson L."/>
            <person name="Lewis B."/>
            <person name="Mehta T."/>
            <person name="Park D."/>
            <person name="Pearson M."/>
            <person name="Roberts A."/>
            <person name="Saif S."/>
            <person name="Shea T.D."/>
            <person name="Shenoy N."/>
            <person name="Sisk P."/>
            <person name="Stolte C."/>
            <person name="Sykes S."/>
            <person name="Walk T."/>
            <person name="White J."/>
            <person name="Yandava C."/>
            <person name="Klein B."/>
            <person name="McEwen J.G."/>
            <person name="Puccia R."/>
            <person name="Goldman G.H."/>
            <person name="Felipe M.S."/>
            <person name="Nino-Vega G."/>
            <person name="San-Blas G."/>
            <person name="Taylor J.W."/>
            <person name="Mendoza L."/>
            <person name="Galagan J.E."/>
            <person name="Nusbaum C."/>
            <person name="Birren B.W."/>
        </authorList>
    </citation>
    <scope>NUCLEOTIDE SEQUENCE [LARGE SCALE GENOMIC DNA]</scope>
    <source>
        <strain evidence="3">H143</strain>
    </source>
</reference>
<dbReference type="HOGENOM" id="CLU_1474773_0_0_1"/>
<protein>
    <submittedName>
        <fullName evidence="2">Uncharacterized protein</fullName>
    </submittedName>
</protein>
<proteinExistence type="predicted"/>
<evidence type="ECO:0000256" key="1">
    <source>
        <dbReference type="SAM" id="MobiDB-lite"/>
    </source>
</evidence>
<gene>
    <name evidence="2" type="ORF">HCDG_09199</name>
</gene>
<dbReference type="Proteomes" id="UP000002624">
    <property type="component" value="Unassembled WGS sequence"/>
</dbReference>
<dbReference type="OMA" id="HWHAAKG"/>
<dbReference type="VEuPathDB" id="FungiDB:HCDG_09199"/>
<organism evidence="2 3">
    <name type="scientific">Ajellomyces capsulatus (strain H143)</name>
    <name type="common">Darling's disease fungus</name>
    <name type="synonym">Histoplasma capsulatum</name>
    <dbReference type="NCBI Taxonomy" id="544712"/>
    <lineage>
        <taxon>Eukaryota</taxon>
        <taxon>Fungi</taxon>
        <taxon>Dikarya</taxon>
        <taxon>Ascomycota</taxon>
        <taxon>Pezizomycotina</taxon>
        <taxon>Eurotiomycetes</taxon>
        <taxon>Eurotiomycetidae</taxon>
        <taxon>Onygenales</taxon>
        <taxon>Ajellomycetaceae</taxon>
        <taxon>Histoplasma</taxon>
    </lineage>
</organism>